<proteinExistence type="predicted"/>
<feature type="compositionally biased region" description="Polar residues" evidence="1">
    <location>
        <begin position="124"/>
        <end position="140"/>
    </location>
</feature>
<feature type="region of interest" description="Disordered" evidence="1">
    <location>
        <begin position="81"/>
        <end position="144"/>
    </location>
</feature>
<accession>A0AAD1Y143</accession>
<keyword evidence="3" id="KW-1185">Reference proteome</keyword>
<organism evidence="2 3">
    <name type="scientific">Euplotes crassus</name>
    <dbReference type="NCBI Taxonomy" id="5936"/>
    <lineage>
        <taxon>Eukaryota</taxon>
        <taxon>Sar</taxon>
        <taxon>Alveolata</taxon>
        <taxon>Ciliophora</taxon>
        <taxon>Intramacronucleata</taxon>
        <taxon>Spirotrichea</taxon>
        <taxon>Hypotrichia</taxon>
        <taxon>Euplotida</taxon>
        <taxon>Euplotidae</taxon>
        <taxon>Moneuplotes</taxon>
    </lineage>
</organism>
<dbReference type="EMBL" id="CAMPGE010025065">
    <property type="protein sequence ID" value="CAI2382860.1"/>
    <property type="molecule type" value="Genomic_DNA"/>
</dbReference>
<reference evidence="2" key="1">
    <citation type="submission" date="2023-07" db="EMBL/GenBank/DDBJ databases">
        <authorList>
            <consortium name="AG Swart"/>
            <person name="Singh M."/>
            <person name="Singh A."/>
            <person name="Seah K."/>
            <person name="Emmerich C."/>
        </authorList>
    </citation>
    <scope>NUCLEOTIDE SEQUENCE</scope>
    <source>
        <strain evidence="2">DP1</strain>
    </source>
</reference>
<sequence>MYKLCNKSDKVPKECIKNQESCELFIKSNFEAEENLSDDFLSEKVSTSDVKISDKLINNMSQNPFKTKNQPKLGVESLIPNSLPKESLSKSNKSCLGATKDQTTTKPPPPKMLRELKKFRGGQKFSSQQYSSKPLSNPTKKPTLKQDITDLLKQAMKIRQNTTSSKEAKNSQPAKTSNYERHRKALKLLYSPSALEPVHNLNYSDNSCLLCMGVYLKLREESGLQVLTQAGLRGGEIGNLYRE</sequence>
<name>A0AAD1Y143_EUPCR</name>
<evidence type="ECO:0000256" key="1">
    <source>
        <dbReference type="SAM" id="MobiDB-lite"/>
    </source>
</evidence>
<dbReference type="AlphaFoldDB" id="A0AAD1Y143"/>
<feature type="region of interest" description="Disordered" evidence="1">
    <location>
        <begin position="160"/>
        <end position="180"/>
    </location>
</feature>
<feature type="compositionally biased region" description="Polar residues" evidence="1">
    <location>
        <begin position="160"/>
        <end position="177"/>
    </location>
</feature>
<dbReference type="Proteomes" id="UP001295684">
    <property type="component" value="Unassembled WGS sequence"/>
</dbReference>
<evidence type="ECO:0000313" key="3">
    <source>
        <dbReference type="Proteomes" id="UP001295684"/>
    </source>
</evidence>
<evidence type="ECO:0000313" key="2">
    <source>
        <dbReference type="EMBL" id="CAI2382860.1"/>
    </source>
</evidence>
<gene>
    <name evidence="2" type="ORF">ECRASSUSDP1_LOCUS24348</name>
</gene>
<comment type="caution">
    <text evidence="2">The sequence shown here is derived from an EMBL/GenBank/DDBJ whole genome shotgun (WGS) entry which is preliminary data.</text>
</comment>
<protein>
    <submittedName>
        <fullName evidence="2">Uncharacterized protein</fullName>
    </submittedName>
</protein>